<keyword evidence="3" id="KW-1185">Reference proteome</keyword>
<dbReference type="Proteomes" id="UP000231742">
    <property type="component" value="Unassembled WGS sequence"/>
</dbReference>
<reference evidence="2 3" key="1">
    <citation type="submission" date="2017-11" db="EMBL/GenBank/DDBJ databases">
        <title>Genomic Encyclopedia of Archaeal and Bacterial Type Strains, Phase II (KMG-II): From Individual Species to Whole Genera.</title>
        <authorList>
            <person name="Goeker M."/>
        </authorList>
    </citation>
    <scope>NUCLEOTIDE SEQUENCE [LARGE SCALE GENOMIC DNA]</scope>
    <source>
        <strain evidence="2 3">DSM 16400</strain>
    </source>
</reference>
<gene>
    <name evidence="2" type="ORF">CLV85_2372</name>
</gene>
<protein>
    <recommendedName>
        <fullName evidence="4">Lipoprotein</fullName>
    </recommendedName>
</protein>
<dbReference type="PROSITE" id="PS51257">
    <property type="entry name" value="PROKAR_LIPOPROTEIN"/>
    <property type="match status" value="1"/>
</dbReference>
<feature type="chain" id="PRO_5014831928" description="Lipoprotein" evidence="1">
    <location>
        <begin position="28"/>
        <end position="184"/>
    </location>
</feature>
<sequence>MRLPNLVRASVGVLLLVVLSGCTPSDAITSPEPTATFVAPYATDEEALAAAEAAYAEYVQLSAEILRDGGREPERILPIVTGEFTETNLADFAAFRDGERRSTGQATFDGVELQRYSSGGGYIELVSIYVCHDVSGVDVLDANGASVVLADRLERIFMVVTFDYDPADSQLKLSSREPWEQREC</sequence>
<dbReference type="EMBL" id="PGFH01000002">
    <property type="protein sequence ID" value="PJJ78793.1"/>
    <property type="molecule type" value="Genomic_DNA"/>
</dbReference>
<accession>A0A2M9D427</accession>
<organism evidence="2 3">
    <name type="scientific">Salinibacterium amurskyense</name>
    <dbReference type="NCBI Taxonomy" id="205941"/>
    <lineage>
        <taxon>Bacteria</taxon>
        <taxon>Bacillati</taxon>
        <taxon>Actinomycetota</taxon>
        <taxon>Actinomycetes</taxon>
        <taxon>Micrococcales</taxon>
        <taxon>Microbacteriaceae</taxon>
        <taxon>Salinibacterium</taxon>
    </lineage>
</organism>
<evidence type="ECO:0000256" key="1">
    <source>
        <dbReference type="SAM" id="SignalP"/>
    </source>
</evidence>
<keyword evidence="1" id="KW-0732">Signal</keyword>
<evidence type="ECO:0008006" key="4">
    <source>
        <dbReference type="Google" id="ProtNLM"/>
    </source>
</evidence>
<feature type="signal peptide" evidence="1">
    <location>
        <begin position="1"/>
        <end position="27"/>
    </location>
</feature>
<evidence type="ECO:0000313" key="3">
    <source>
        <dbReference type="Proteomes" id="UP000231742"/>
    </source>
</evidence>
<name>A0A2M9D427_9MICO</name>
<comment type="caution">
    <text evidence="2">The sequence shown here is derived from an EMBL/GenBank/DDBJ whole genome shotgun (WGS) entry which is preliminary data.</text>
</comment>
<evidence type="ECO:0000313" key="2">
    <source>
        <dbReference type="EMBL" id="PJJ78793.1"/>
    </source>
</evidence>
<dbReference type="OrthoDB" id="5124656at2"/>
<dbReference type="AlphaFoldDB" id="A0A2M9D427"/>
<dbReference type="RefSeq" id="WP_100389804.1">
    <property type="nucleotide sequence ID" value="NZ_BMZU01000003.1"/>
</dbReference>
<proteinExistence type="predicted"/>